<reference evidence="1 2" key="1">
    <citation type="submission" date="2021-05" db="EMBL/GenBank/DDBJ databases">
        <title>A novel Methanospirillum isolate from a pyrite-forming mixed culture.</title>
        <authorList>
            <person name="Bunk B."/>
            <person name="Sproer C."/>
            <person name="Spring S."/>
            <person name="Pester M."/>
        </authorList>
    </citation>
    <scope>NUCLEOTIDE SEQUENCE [LARGE SCALE GENOMIC DNA]</scope>
    <source>
        <strain evidence="1 2">J.3.6.1-F.2.7.3</strain>
    </source>
</reference>
<dbReference type="Proteomes" id="UP000680656">
    <property type="component" value="Chromosome"/>
</dbReference>
<dbReference type="RefSeq" id="WP_214419339.1">
    <property type="nucleotide sequence ID" value="NZ_CP075546.1"/>
</dbReference>
<evidence type="ECO:0000313" key="2">
    <source>
        <dbReference type="Proteomes" id="UP000680656"/>
    </source>
</evidence>
<dbReference type="GeneID" id="65567522"/>
<dbReference type="AlphaFoldDB" id="A0A8E7EJJ7"/>
<sequence length="61" mass="6624">MSGSTRDVLLTGAFHTPFSDILEILCDMIHDHSYSSHLVSSFSVRQVQQISKTSSPSALSA</sequence>
<proteinExistence type="predicted"/>
<name>A0A8E7EJJ7_9EURY</name>
<dbReference type="KEGG" id="mrtj:KHC33_14565"/>
<gene>
    <name evidence="1" type="ORF">KHC33_14565</name>
</gene>
<protein>
    <submittedName>
        <fullName evidence="1">Uncharacterized protein</fullName>
    </submittedName>
</protein>
<accession>A0A8E7EJJ7</accession>
<organism evidence="1 2">
    <name type="scientific">Methanospirillum purgamenti</name>
    <dbReference type="NCBI Taxonomy" id="2834276"/>
    <lineage>
        <taxon>Archaea</taxon>
        <taxon>Methanobacteriati</taxon>
        <taxon>Methanobacteriota</taxon>
        <taxon>Stenosarchaea group</taxon>
        <taxon>Methanomicrobia</taxon>
        <taxon>Methanomicrobiales</taxon>
        <taxon>Methanospirillaceae</taxon>
        <taxon>Methanospirillum</taxon>
    </lineage>
</organism>
<keyword evidence="2" id="KW-1185">Reference proteome</keyword>
<dbReference type="EMBL" id="CP075546">
    <property type="protein sequence ID" value="QVV88530.1"/>
    <property type="molecule type" value="Genomic_DNA"/>
</dbReference>
<evidence type="ECO:0000313" key="1">
    <source>
        <dbReference type="EMBL" id="QVV88530.1"/>
    </source>
</evidence>